<dbReference type="CDD" id="cd06225">
    <property type="entry name" value="HAMP"/>
    <property type="match status" value="1"/>
</dbReference>
<dbReference type="Pfam" id="PF14827">
    <property type="entry name" value="dCache_3"/>
    <property type="match status" value="1"/>
</dbReference>
<dbReference type="AlphaFoldDB" id="A0A2D3W565"/>
<keyword evidence="3 5" id="KW-1133">Transmembrane helix</keyword>
<reference evidence="7 8" key="1">
    <citation type="journal article" date="2017" name="Front. Microbiol.">
        <title>Comparative Genomic Analysis of the Class Epsilonproteobacteria and Proposed Reclassification to Epsilonbacteraeota (phyl. nov.).</title>
        <authorList>
            <person name="Waite D.W."/>
            <person name="Vanwonterghem I."/>
            <person name="Rinke C."/>
            <person name="Parks D.H."/>
            <person name="Zhang Y."/>
            <person name="Takai K."/>
            <person name="Sievert S.M."/>
            <person name="Simon J."/>
            <person name="Campbell B.J."/>
            <person name="Hanson T.E."/>
            <person name="Woyke T."/>
            <person name="Klotz M.G."/>
            <person name="Hugenholtz P."/>
        </authorList>
    </citation>
    <scope>NUCLEOTIDE SEQUENCE [LARGE SCALE GENOMIC DNA]</scope>
    <source>
        <strain evidence="7">UBA11420</strain>
    </source>
</reference>
<feature type="domain" description="HAMP" evidence="6">
    <location>
        <begin position="320"/>
        <end position="374"/>
    </location>
</feature>
<dbReference type="GO" id="GO:0007165">
    <property type="term" value="P:signal transduction"/>
    <property type="evidence" value="ECO:0007669"/>
    <property type="project" value="InterPro"/>
</dbReference>
<accession>A0A2D3W565</accession>
<evidence type="ECO:0000256" key="2">
    <source>
        <dbReference type="ARBA" id="ARBA00022692"/>
    </source>
</evidence>
<dbReference type="STRING" id="366522.GCA_001548055_00601"/>
<evidence type="ECO:0000313" key="8">
    <source>
        <dbReference type="Proteomes" id="UP000231638"/>
    </source>
</evidence>
<name>A0A2D3W565_9BACT</name>
<dbReference type="Gene3D" id="3.30.450.20">
    <property type="entry name" value="PAS domain"/>
    <property type="match status" value="1"/>
</dbReference>
<dbReference type="InterPro" id="IPR029150">
    <property type="entry name" value="dCache_3"/>
</dbReference>
<dbReference type="SUPFAM" id="SSF103190">
    <property type="entry name" value="Sensory domain-like"/>
    <property type="match status" value="1"/>
</dbReference>
<dbReference type="PROSITE" id="PS50885">
    <property type="entry name" value="HAMP"/>
    <property type="match status" value="1"/>
</dbReference>
<evidence type="ECO:0000256" key="5">
    <source>
        <dbReference type="SAM" id="Phobius"/>
    </source>
</evidence>
<dbReference type="Gene3D" id="6.10.340.10">
    <property type="match status" value="1"/>
</dbReference>
<dbReference type="InterPro" id="IPR003660">
    <property type="entry name" value="HAMP_dom"/>
</dbReference>
<protein>
    <submittedName>
        <fullName evidence="7">Chemotaxis protein</fullName>
    </submittedName>
</protein>
<sequence length="406" mass="44897">MYSALSISNKIHLPLISSIVVGMVIILASTYLSVRTIEKDVYTKEQSTLRVYVENQLDAKYDVALTNAITVASNYYVIEALLRNDRALALEGLKTLSQTYKEFTDFKNVQIHIHTKDVKSFLRAWMPEKFGDDLASFRHTIKKVKESKQPLYAIEMGVAGMSLRGLAPVLKDKEYLGSVEFIQSFESVVTGAKKDLGASVIFLTDKKQLDLSASAKDALLARDTALSQKKENTDMKLFEEIKNLDLSAQGSLFMTPTYFVVRQELKGFDGNRCGEVLMAVPKSVVDQTVNEAQSGMLRQIVIMALIDILVIVALILVLRKAVSRPLEELKDKAASLASGDGDLTKKIDIKSGDEIGQTSLEFNRFIEKVRQTVAHAKESSVQNASVATQLSSTAIEVGKRVKSTSE</sequence>
<feature type="transmembrane region" description="Helical" evidence="5">
    <location>
        <begin position="300"/>
        <end position="318"/>
    </location>
</feature>
<dbReference type="Proteomes" id="UP000231638">
    <property type="component" value="Unassembled WGS sequence"/>
</dbReference>
<dbReference type="PANTHER" id="PTHR32089:SF119">
    <property type="entry name" value="METHYL-ACCEPTING CHEMOTAXIS PROTEIN CTPL"/>
    <property type="match status" value="1"/>
</dbReference>
<feature type="non-terminal residue" evidence="7">
    <location>
        <position position="406"/>
    </location>
</feature>
<gene>
    <name evidence="7" type="ORF">CFH80_04560</name>
</gene>
<dbReference type="SUPFAM" id="SSF158472">
    <property type="entry name" value="HAMP domain-like"/>
    <property type="match status" value="1"/>
</dbReference>
<comment type="caution">
    <text evidence="7">The sequence shown here is derived from an EMBL/GenBank/DDBJ whole genome shotgun (WGS) entry which is preliminary data.</text>
</comment>
<organism evidence="7 8">
    <name type="scientific">Sulfurospirillum cavolei</name>
    <dbReference type="NCBI Taxonomy" id="366522"/>
    <lineage>
        <taxon>Bacteria</taxon>
        <taxon>Pseudomonadati</taxon>
        <taxon>Campylobacterota</taxon>
        <taxon>Epsilonproteobacteria</taxon>
        <taxon>Campylobacterales</taxon>
        <taxon>Sulfurospirillaceae</taxon>
        <taxon>Sulfurospirillum</taxon>
    </lineage>
</organism>
<comment type="subcellular location">
    <subcellularLocation>
        <location evidence="1">Membrane</location>
        <topology evidence="1">Multi-pass membrane protein</topology>
    </subcellularLocation>
</comment>
<dbReference type="Pfam" id="PF00672">
    <property type="entry name" value="HAMP"/>
    <property type="match status" value="1"/>
</dbReference>
<evidence type="ECO:0000256" key="4">
    <source>
        <dbReference type="ARBA" id="ARBA00023136"/>
    </source>
</evidence>
<dbReference type="GO" id="GO:0016020">
    <property type="term" value="C:membrane"/>
    <property type="evidence" value="ECO:0007669"/>
    <property type="project" value="UniProtKB-SubCell"/>
</dbReference>
<evidence type="ECO:0000313" key="7">
    <source>
        <dbReference type="EMBL" id="DAB36501.1"/>
    </source>
</evidence>
<evidence type="ECO:0000256" key="1">
    <source>
        <dbReference type="ARBA" id="ARBA00004141"/>
    </source>
</evidence>
<dbReference type="EMBL" id="DLUG01000123">
    <property type="protein sequence ID" value="DAB36501.1"/>
    <property type="molecule type" value="Genomic_DNA"/>
</dbReference>
<proteinExistence type="predicted"/>
<dbReference type="InterPro" id="IPR029151">
    <property type="entry name" value="Sensor-like_sf"/>
</dbReference>
<evidence type="ECO:0000259" key="6">
    <source>
        <dbReference type="PROSITE" id="PS50885"/>
    </source>
</evidence>
<dbReference type="SMART" id="SM00304">
    <property type="entry name" value="HAMP"/>
    <property type="match status" value="1"/>
</dbReference>
<evidence type="ECO:0000256" key="3">
    <source>
        <dbReference type="ARBA" id="ARBA00022989"/>
    </source>
</evidence>
<feature type="transmembrane region" description="Helical" evidence="5">
    <location>
        <begin position="12"/>
        <end position="34"/>
    </location>
</feature>
<dbReference type="PANTHER" id="PTHR32089">
    <property type="entry name" value="METHYL-ACCEPTING CHEMOTAXIS PROTEIN MCPB"/>
    <property type="match status" value="1"/>
</dbReference>
<keyword evidence="4 5" id="KW-0472">Membrane</keyword>
<keyword evidence="2 5" id="KW-0812">Transmembrane</keyword>